<dbReference type="PANTHER" id="PTHR31170:SF9">
    <property type="entry name" value="PROTEIN, PUTATIVE (DUF247)-RELATED"/>
    <property type="match status" value="1"/>
</dbReference>
<protein>
    <submittedName>
        <fullName evidence="2">Uncharacterized protein</fullName>
    </submittedName>
</protein>
<name>A0AAN7DU00_QUERU</name>
<accession>A0AAN7DU00</accession>
<organism evidence="2 3">
    <name type="scientific">Quercus rubra</name>
    <name type="common">Northern red oak</name>
    <name type="synonym">Quercus borealis</name>
    <dbReference type="NCBI Taxonomy" id="3512"/>
    <lineage>
        <taxon>Eukaryota</taxon>
        <taxon>Viridiplantae</taxon>
        <taxon>Streptophyta</taxon>
        <taxon>Embryophyta</taxon>
        <taxon>Tracheophyta</taxon>
        <taxon>Spermatophyta</taxon>
        <taxon>Magnoliopsida</taxon>
        <taxon>eudicotyledons</taxon>
        <taxon>Gunneridae</taxon>
        <taxon>Pentapetalae</taxon>
        <taxon>rosids</taxon>
        <taxon>fabids</taxon>
        <taxon>Fagales</taxon>
        <taxon>Fagaceae</taxon>
        <taxon>Quercus</taxon>
    </lineage>
</organism>
<keyword evidence="1" id="KW-0812">Transmembrane</keyword>
<evidence type="ECO:0000313" key="3">
    <source>
        <dbReference type="Proteomes" id="UP001324115"/>
    </source>
</evidence>
<keyword evidence="3" id="KW-1185">Reference proteome</keyword>
<dbReference type="Proteomes" id="UP001324115">
    <property type="component" value="Unassembled WGS sequence"/>
</dbReference>
<proteinExistence type="predicted"/>
<gene>
    <name evidence="2" type="ORF">RGQ29_031804</name>
</gene>
<dbReference type="PANTHER" id="PTHR31170">
    <property type="entry name" value="BNAC04G53230D PROTEIN"/>
    <property type="match status" value="1"/>
</dbReference>
<feature type="transmembrane region" description="Helical" evidence="1">
    <location>
        <begin position="292"/>
        <end position="314"/>
    </location>
</feature>
<dbReference type="AlphaFoldDB" id="A0AAN7DU00"/>
<sequence length="318" mass="37107">MEPYGISFGVVGDPNWGPECCIYKVPKRLRKVKEEAYTPKLISIGPVHHNNSELKEMQMVKERYFKSFFSQTYKGQKEFACIIEKNKDKICNCYAPEISQQIKNENFVEMKEENDYILSKPWLKDGIMQDLILLENQLPFFILDKLYQHFTGNPNFLELACMNQVKHFTDLQRNFFHSPKQIPGDPIEHRHSATKLDMAGLIFQNEKGPEKNRRKDDVELLVEEGIIVHSLGSNKAVAEMVNKLGQEIVEENSYYCKVAEDLNKYYRNWWNKNMESLKTVYFRDIWRGTATVVGIIVLVVTIMNFLGLLCSGIFKFCF</sequence>
<dbReference type="Pfam" id="PF03140">
    <property type="entry name" value="DUF247"/>
    <property type="match status" value="3"/>
</dbReference>
<keyword evidence="1" id="KW-1133">Transmembrane helix</keyword>
<dbReference type="InterPro" id="IPR004158">
    <property type="entry name" value="DUF247_pln"/>
</dbReference>
<evidence type="ECO:0000313" key="2">
    <source>
        <dbReference type="EMBL" id="KAK4540980.1"/>
    </source>
</evidence>
<dbReference type="EMBL" id="JAXUIC010000418">
    <property type="protein sequence ID" value="KAK4540980.1"/>
    <property type="molecule type" value="Genomic_DNA"/>
</dbReference>
<evidence type="ECO:0000256" key="1">
    <source>
        <dbReference type="SAM" id="Phobius"/>
    </source>
</evidence>
<comment type="caution">
    <text evidence="2">The sequence shown here is derived from an EMBL/GenBank/DDBJ whole genome shotgun (WGS) entry which is preliminary data.</text>
</comment>
<reference evidence="2 3" key="1">
    <citation type="journal article" date="2023" name="G3 (Bethesda)">
        <title>A haplotype-resolved chromosome-scale genome for Quercus rubra L. provides insights into the genetics of adaptive traits for red oak species.</title>
        <authorList>
            <person name="Kapoor B."/>
            <person name="Jenkins J."/>
            <person name="Schmutz J."/>
            <person name="Zhebentyayeva T."/>
            <person name="Kuelheim C."/>
            <person name="Coggeshall M."/>
            <person name="Heim C."/>
            <person name="Lasky J.R."/>
            <person name="Leites L."/>
            <person name="Islam-Faridi N."/>
            <person name="Romero-Severson J."/>
            <person name="DeLeo V.L."/>
            <person name="Lucas S.M."/>
            <person name="Lazic D."/>
            <person name="Gailing O."/>
            <person name="Carlson J."/>
            <person name="Staton M."/>
        </authorList>
    </citation>
    <scope>NUCLEOTIDE SEQUENCE [LARGE SCALE GENOMIC DNA]</scope>
    <source>
        <strain evidence="2">Pseudo-F2</strain>
    </source>
</reference>
<keyword evidence="1" id="KW-0472">Membrane</keyword>